<evidence type="ECO:0000256" key="6">
    <source>
        <dbReference type="HAMAP-Rule" id="MF_00347"/>
    </source>
</evidence>
<dbReference type="HAMAP" id="MF_00347">
    <property type="entry name" value="Polyphosphate_kinase"/>
    <property type="match status" value="1"/>
</dbReference>
<dbReference type="RefSeq" id="WP_197700928.1">
    <property type="nucleotide sequence ID" value="NZ_DAMBSL010000030.1"/>
</dbReference>
<dbReference type="Pfam" id="PF02503">
    <property type="entry name" value="PP_kinase"/>
    <property type="match status" value="1"/>
</dbReference>
<dbReference type="Gene3D" id="3.30.1840.10">
    <property type="entry name" value="Polyphosphate kinase middle domain"/>
    <property type="match status" value="1"/>
</dbReference>
<evidence type="ECO:0000259" key="11">
    <source>
        <dbReference type="Pfam" id="PF17941"/>
    </source>
</evidence>
<dbReference type="KEGG" id="smiz:4412673_02237"/>
<feature type="binding site" evidence="6">
    <location>
        <position position="379"/>
    </location>
    <ligand>
        <name>Mg(2+)</name>
        <dbReference type="ChEBI" id="CHEBI:18420"/>
    </ligand>
</feature>
<keyword evidence="2 6" id="KW-0808">Transferase</keyword>
<name>A0AAJ4XBX6_9SPHI</name>
<dbReference type="InterPro" id="IPR041108">
    <property type="entry name" value="PP_kinase_C_1"/>
</dbReference>
<dbReference type="Gene3D" id="3.30.870.10">
    <property type="entry name" value="Endonuclease Chain A"/>
    <property type="match status" value="2"/>
</dbReference>
<dbReference type="NCBIfam" id="NF003917">
    <property type="entry name" value="PRK05443.1-1"/>
    <property type="match status" value="1"/>
</dbReference>
<keyword evidence="1 6" id="KW-0597">Phosphoprotein</keyword>
<evidence type="ECO:0000256" key="1">
    <source>
        <dbReference type="ARBA" id="ARBA00022553"/>
    </source>
</evidence>
<dbReference type="GO" id="GO:0009358">
    <property type="term" value="C:polyphosphate kinase complex"/>
    <property type="evidence" value="ECO:0007669"/>
    <property type="project" value="InterPro"/>
</dbReference>
<evidence type="ECO:0000313" key="12">
    <source>
        <dbReference type="EMBL" id="SNV51003.1"/>
    </source>
</evidence>
<dbReference type="EC" id="2.7.4.1" evidence="6 7"/>
<feature type="binding site" evidence="6">
    <location>
        <position position="600"/>
    </location>
    <ligand>
        <name>ATP</name>
        <dbReference type="ChEBI" id="CHEBI:30616"/>
    </ligand>
</feature>
<reference evidence="12 13" key="1">
    <citation type="submission" date="2017-06" db="EMBL/GenBank/DDBJ databases">
        <authorList>
            <consortium name="Pathogen Informatics"/>
        </authorList>
    </citation>
    <scope>NUCLEOTIDE SEQUENCE [LARGE SCALE GENOMIC DNA]</scope>
    <source>
        <strain evidence="12 13">NCTC12149</strain>
    </source>
</reference>
<dbReference type="PANTHER" id="PTHR30218:SF0">
    <property type="entry name" value="POLYPHOSPHATE KINASE"/>
    <property type="match status" value="1"/>
</dbReference>
<dbReference type="AlphaFoldDB" id="A0AAJ4XBX6"/>
<dbReference type="Pfam" id="PF13090">
    <property type="entry name" value="PP_kinase_C"/>
    <property type="match status" value="1"/>
</dbReference>
<dbReference type="PANTHER" id="PTHR30218">
    <property type="entry name" value="POLYPHOSPHATE KINASE"/>
    <property type="match status" value="1"/>
</dbReference>
<evidence type="ECO:0000256" key="2">
    <source>
        <dbReference type="ARBA" id="ARBA00022679"/>
    </source>
</evidence>
<comment type="function">
    <text evidence="6 7">Catalyzes the reversible transfer of the terminal phosphate of ATP to form a long-chain polyphosphate (polyP).</text>
</comment>
<gene>
    <name evidence="6 12" type="primary">ppk</name>
    <name evidence="12" type="ORF">SAMEA4412673_02237</name>
</gene>
<evidence type="ECO:0000313" key="13">
    <source>
        <dbReference type="Proteomes" id="UP000215355"/>
    </source>
</evidence>
<evidence type="ECO:0000259" key="9">
    <source>
        <dbReference type="Pfam" id="PF13089"/>
    </source>
</evidence>
<feature type="binding site" evidence="6">
    <location>
        <position position="472"/>
    </location>
    <ligand>
        <name>ATP</name>
        <dbReference type="ChEBI" id="CHEBI:30616"/>
    </ligand>
</feature>
<dbReference type="InterPro" id="IPR036832">
    <property type="entry name" value="PPK_N_dom_sf"/>
</dbReference>
<protein>
    <recommendedName>
        <fullName evidence="6 7">Polyphosphate kinase</fullName>
        <ecNumber evidence="6 7">2.7.4.1</ecNumber>
    </recommendedName>
    <alternativeName>
        <fullName evidence="6">ATP-polyphosphate phosphotransferase</fullName>
    </alternativeName>
    <alternativeName>
        <fullName evidence="6">Polyphosphoric acid kinase</fullName>
    </alternativeName>
</protein>
<keyword evidence="4 6" id="KW-0418">Kinase</keyword>
<organism evidence="12 13">
    <name type="scientific">Sphingobacterium mizutaii</name>
    <dbReference type="NCBI Taxonomy" id="1010"/>
    <lineage>
        <taxon>Bacteria</taxon>
        <taxon>Pseudomonadati</taxon>
        <taxon>Bacteroidota</taxon>
        <taxon>Sphingobacteriia</taxon>
        <taxon>Sphingobacteriales</taxon>
        <taxon>Sphingobacteriaceae</taxon>
        <taxon>Sphingobacterium</taxon>
    </lineage>
</organism>
<dbReference type="Pfam" id="PF17941">
    <property type="entry name" value="PP_kinase_C_1"/>
    <property type="match status" value="1"/>
</dbReference>
<dbReference type="GO" id="GO:0006799">
    <property type="term" value="P:polyphosphate biosynthetic process"/>
    <property type="evidence" value="ECO:0007669"/>
    <property type="project" value="UniProtKB-UniRule"/>
</dbReference>
<evidence type="ECO:0000259" key="8">
    <source>
        <dbReference type="Pfam" id="PF02503"/>
    </source>
</evidence>
<dbReference type="Proteomes" id="UP000215355">
    <property type="component" value="Chromosome 1"/>
</dbReference>
<comment type="catalytic activity">
    <reaction evidence="6 7">
        <text>[phosphate](n) + ATP = [phosphate](n+1) + ADP</text>
        <dbReference type="Rhea" id="RHEA:19573"/>
        <dbReference type="Rhea" id="RHEA-COMP:9859"/>
        <dbReference type="Rhea" id="RHEA-COMP:14280"/>
        <dbReference type="ChEBI" id="CHEBI:16838"/>
        <dbReference type="ChEBI" id="CHEBI:30616"/>
        <dbReference type="ChEBI" id="CHEBI:456216"/>
        <dbReference type="EC" id="2.7.4.1"/>
    </reaction>
</comment>
<dbReference type="SUPFAM" id="SSF56024">
    <property type="entry name" value="Phospholipase D/nuclease"/>
    <property type="match status" value="2"/>
</dbReference>
<dbReference type="GO" id="GO:0008976">
    <property type="term" value="F:polyphosphate kinase activity"/>
    <property type="evidence" value="ECO:0007669"/>
    <property type="project" value="UniProtKB-UniRule"/>
</dbReference>
<keyword evidence="5 6" id="KW-0067">ATP-binding</keyword>
<dbReference type="InterPro" id="IPR025200">
    <property type="entry name" value="PPK_C_dom2"/>
</dbReference>
<accession>A0AAJ4XBX6</accession>
<feature type="domain" description="Polyphosphate kinase C-terminal" evidence="11">
    <location>
        <begin position="336"/>
        <end position="498"/>
    </location>
</feature>
<evidence type="ECO:0000256" key="4">
    <source>
        <dbReference type="ARBA" id="ARBA00022777"/>
    </source>
</evidence>
<dbReference type="Pfam" id="PF13089">
    <property type="entry name" value="PP_kinase_N"/>
    <property type="match status" value="1"/>
</dbReference>
<feature type="domain" description="Polyphosphate kinase C-terminal" evidence="10">
    <location>
        <begin position="512"/>
        <end position="681"/>
    </location>
</feature>
<dbReference type="GO" id="GO:0005524">
    <property type="term" value="F:ATP binding"/>
    <property type="evidence" value="ECO:0007669"/>
    <property type="project" value="UniProtKB-KW"/>
</dbReference>
<dbReference type="InterPro" id="IPR036830">
    <property type="entry name" value="PP_kinase_middle_dom_sf"/>
</dbReference>
<dbReference type="InterPro" id="IPR024953">
    <property type="entry name" value="PP_kinase_middle"/>
</dbReference>
<dbReference type="SUPFAM" id="SSF143724">
    <property type="entry name" value="PHP14-like"/>
    <property type="match status" value="1"/>
</dbReference>
<evidence type="ECO:0000259" key="10">
    <source>
        <dbReference type="Pfam" id="PF13090"/>
    </source>
</evidence>
<dbReference type="InterPro" id="IPR003414">
    <property type="entry name" value="PP_kinase"/>
</dbReference>
<comment type="PTM">
    <text evidence="6 7">An intermediate of this reaction is the autophosphorylated ppk in which a phosphate is covalently linked to a histidine residue through a N-P bond.</text>
</comment>
<dbReference type="SUPFAM" id="SSF140356">
    <property type="entry name" value="PPK N-terminal domain-like"/>
    <property type="match status" value="1"/>
</dbReference>
<dbReference type="GO" id="GO:0046872">
    <property type="term" value="F:metal ion binding"/>
    <property type="evidence" value="ECO:0007669"/>
    <property type="project" value="UniProtKB-KW"/>
</dbReference>
<feature type="binding site" evidence="6">
    <location>
        <position position="49"/>
    </location>
    <ligand>
        <name>ATP</name>
        <dbReference type="ChEBI" id="CHEBI:30616"/>
    </ligand>
</feature>
<dbReference type="EMBL" id="LT906468">
    <property type="protein sequence ID" value="SNV51003.1"/>
    <property type="molecule type" value="Genomic_DNA"/>
</dbReference>
<evidence type="ECO:0000256" key="5">
    <source>
        <dbReference type="ARBA" id="ARBA00022840"/>
    </source>
</evidence>
<feature type="active site" description="Phosphohistidine intermediate" evidence="6">
    <location>
        <position position="439"/>
    </location>
</feature>
<dbReference type="NCBIfam" id="TIGR03705">
    <property type="entry name" value="poly_P_kin"/>
    <property type="match status" value="1"/>
</dbReference>
<evidence type="ECO:0000256" key="7">
    <source>
        <dbReference type="RuleBase" id="RU003800"/>
    </source>
</evidence>
<keyword evidence="6" id="KW-0479">Metal-binding</keyword>
<feature type="domain" description="Polyphosphate kinase middle" evidence="8">
    <location>
        <begin position="126"/>
        <end position="309"/>
    </location>
</feature>
<dbReference type="Gene3D" id="1.20.58.310">
    <property type="entry name" value="Polyphosphate kinase N-terminal domain"/>
    <property type="match status" value="1"/>
</dbReference>
<feature type="binding site" evidence="6">
    <location>
        <position position="409"/>
    </location>
    <ligand>
        <name>Mg(2+)</name>
        <dbReference type="ChEBI" id="CHEBI:18420"/>
    </ligand>
</feature>
<comment type="cofactor">
    <cofactor evidence="6">
        <name>Mg(2+)</name>
        <dbReference type="ChEBI" id="CHEBI:18420"/>
    </cofactor>
</comment>
<feature type="domain" description="Polyphosphate kinase N-terminal" evidence="9">
    <location>
        <begin position="11"/>
        <end position="116"/>
    </location>
</feature>
<evidence type="ECO:0000256" key="3">
    <source>
        <dbReference type="ARBA" id="ARBA00022741"/>
    </source>
</evidence>
<keyword evidence="3 6" id="KW-0547">Nucleotide-binding</keyword>
<dbReference type="PIRSF" id="PIRSF015589">
    <property type="entry name" value="PP_kinase"/>
    <property type="match status" value="1"/>
</dbReference>
<sequence>MMIDREMASKFIPRDISWLSFNGRVLQEAADPTVPLHLRIKFLGIFSNNLDEFFRVRVAALKRAAEINTKESNGYFYKAPAIILEKITEIVIKQQRKFDKIWNQVQREMAKQKVYIKSAEDLTPTQLEFVKNYFDEEVETNIIPLILDESKPMPYLRDKSLYLGIAMYKEEWQYDTKFAIIELPSSQLGRFVILPSSKNQKDIILIEDIVKVNLPYIFSYFGFDDFVANTFKVTKDAEFDLDNDVNTSFADKISKGIKTRRKGKPTRFVFDQEMDPKLLELLIKKLNFSKKDSIIPGQKIHNFKHFMDFPDVFKSYQKPEERRSFEHPDFTGYDRVTDIIQKKDVLLSFPYHEFRPMIDLLREAAMDPDVKSIKTTIYRMASNSKIANALVNAARNGKEVTVMLELRARFDEEHNLEWKERFEMEGVKVLVGVPNKKVHAKLCIIKKRVQNKTIQYGFVSTGNINEKTAKLYGDYCLMTSNKGVMADINKIFNALQKPKIPIEQQIHHNKHLMICPYDMRQQLSALIDKEIAEAKAGRPARIIIKINSLSDKESIKKIYEASSAGVQVDLIVRGIFCAVNQRKFSVPYNAISIVDEFLEHARVFYFYAAGKELTYISSADLMTRNLDHRIEAAVKINSKKLKHELLDMLEIQLRDNVKARILNNKQNNEYVHNDEPICRSQIEIHNYLMAKAVEHEVKELEAPVLEPIEQ</sequence>
<proteinExistence type="inferred from homology"/>
<feature type="binding site" evidence="6">
    <location>
        <position position="573"/>
    </location>
    <ligand>
        <name>ATP</name>
        <dbReference type="ChEBI" id="CHEBI:30616"/>
    </ligand>
</feature>
<comment type="similarity">
    <text evidence="6 7">Belongs to the polyphosphate kinase 1 (PPK1) family.</text>
</comment>
<dbReference type="InterPro" id="IPR025198">
    <property type="entry name" value="PPK_N_dom"/>
</dbReference>
<keyword evidence="6" id="KW-0460">Magnesium</keyword>